<dbReference type="EMBL" id="LGHE01000049">
    <property type="protein sequence ID" value="KUL02754.1"/>
    <property type="molecule type" value="Genomic_DNA"/>
</dbReference>
<accession>A0A101GPY3</accession>
<dbReference type="Proteomes" id="UP000054323">
    <property type="component" value="Unassembled WGS sequence"/>
</dbReference>
<reference evidence="4" key="1">
    <citation type="journal article" date="2015" name="MBio">
        <title>Genome-resolved metagenomic analysis reveals roles for candidate phyla and other microbial community members in biogeochemical transformations in oil reservoirs.</title>
        <authorList>
            <person name="Hu P."/>
            <person name="Tom L."/>
            <person name="Singh A."/>
            <person name="Thomas B.C."/>
            <person name="Baker B.J."/>
            <person name="Piceno Y.M."/>
            <person name="Andersen G.L."/>
            <person name="Banfield J.F."/>
        </authorList>
    </citation>
    <scope>NUCLEOTIDE SEQUENCE [LARGE SCALE GENOMIC DNA]</scope>
    <source>
        <strain evidence="4">62_101</strain>
        <strain evidence="5">63_41</strain>
    </source>
</reference>
<evidence type="ECO:0000256" key="1">
    <source>
        <dbReference type="SAM" id="MobiDB-lite"/>
    </source>
</evidence>
<keyword evidence="2" id="KW-1133">Transmembrane helix</keyword>
<evidence type="ECO:0000259" key="3">
    <source>
        <dbReference type="Pfam" id="PF13239"/>
    </source>
</evidence>
<sequence length="79" mass="9044">MPVRRGGSRRSGGSTCTLRSTSPSPLLFAINIVSSPGTLWFYWVTTFGEVGVVFHALQIFGREWEEKKIREVMVREERR</sequence>
<feature type="transmembrane region" description="Helical" evidence="2">
    <location>
        <begin position="40"/>
        <end position="60"/>
    </location>
</feature>
<keyword evidence="2" id="KW-0812">Transmembrane</keyword>
<keyword evidence="2" id="KW-0472">Membrane</keyword>
<feature type="domain" description="2TM" evidence="3">
    <location>
        <begin position="25"/>
        <end position="73"/>
    </location>
</feature>
<dbReference type="PATRIC" id="fig|2198.3.peg.428"/>
<evidence type="ECO:0000313" key="7">
    <source>
        <dbReference type="Proteomes" id="UP000054598"/>
    </source>
</evidence>
<feature type="compositionally biased region" description="Low complexity" evidence="1">
    <location>
        <begin position="11"/>
        <end position="22"/>
    </location>
</feature>
<evidence type="ECO:0000313" key="4">
    <source>
        <dbReference type="EMBL" id="KUK62417.1"/>
    </source>
</evidence>
<dbReference type="Proteomes" id="UP000054598">
    <property type="component" value="Unassembled WGS sequence"/>
</dbReference>
<feature type="region of interest" description="Disordered" evidence="1">
    <location>
        <begin position="1"/>
        <end position="22"/>
    </location>
</feature>
<name>A0A101GPY3_9EURY</name>
<evidence type="ECO:0000313" key="6">
    <source>
        <dbReference type="Proteomes" id="UP000054323"/>
    </source>
</evidence>
<comment type="caution">
    <text evidence="4">The sequence shown here is derived from an EMBL/GenBank/DDBJ whole genome shotgun (WGS) entry which is preliminary data.</text>
</comment>
<protein>
    <recommendedName>
        <fullName evidence="3">2TM domain-containing protein</fullName>
    </recommendedName>
</protein>
<evidence type="ECO:0000256" key="2">
    <source>
        <dbReference type="SAM" id="Phobius"/>
    </source>
</evidence>
<organism evidence="4 6">
    <name type="scientific">Methanoculleus marisnigri</name>
    <dbReference type="NCBI Taxonomy" id="2198"/>
    <lineage>
        <taxon>Archaea</taxon>
        <taxon>Methanobacteriati</taxon>
        <taxon>Methanobacteriota</taxon>
        <taxon>Stenosarchaea group</taxon>
        <taxon>Methanomicrobia</taxon>
        <taxon>Methanomicrobiales</taxon>
        <taxon>Methanomicrobiaceae</taxon>
        <taxon>Methanoculleus</taxon>
    </lineage>
</organism>
<dbReference type="EMBL" id="LGGD01000065">
    <property type="protein sequence ID" value="KUK62417.1"/>
    <property type="molecule type" value="Genomic_DNA"/>
</dbReference>
<dbReference type="InterPro" id="IPR025698">
    <property type="entry name" value="2TM_dom"/>
</dbReference>
<proteinExistence type="predicted"/>
<gene>
    <name evidence="4" type="ORF">XD82_0679</name>
    <name evidence="5" type="ORF">XE10_0607</name>
</gene>
<evidence type="ECO:0000313" key="5">
    <source>
        <dbReference type="EMBL" id="KUL02754.1"/>
    </source>
</evidence>
<dbReference type="Pfam" id="PF13239">
    <property type="entry name" value="2TM"/>
    <property type="match status" value="1"/>
</dbReference>
<dbReference type="AlphaFoldDB" id="A0A101GPY3"/>
<reference evidence="6 7" key="2">
    <citation type="journal article" date="2015" name="MBio">
        <title>Genome-Resolved Metagenomic Analysis Reveals Roles for Candidate Phyla and Other Microbial Community Members in Biogeochemical Transformations in Oil Reservoirs.</title>
        <authorList>
            <person name="Hu P."/>
            <person name="Tom L."/>
            <person name="Singh A."/>
            <person name="Thomas B.C."/>
            <person name="Baker B.J."/>
            <person name="Piceno Y.M."/>
            <person name="Andersen G.L."/>
            <person name="Banfield J.F."/>
        </authorList>
    </citation>
    <scope>NUCLEOTIDE SEQUENCE [LARGE SCALE GENOMIC DNA]</scope>
</reference>